<dbReference type="Pfam" id="PF01966">
    <property type="entry name" value="HD"/>
    <property type="match status" value="1"/>
</dbReference>
<dbReference type="AlphaFoldDB" id="A0A8J3XUJ2"/>
<dbReference type="Gene3D" id="1.10.3210.10">
    <property type="entry name" value="Hypothetical protein af1432"/>
    <property type="match status" value="1"/>
</dbReference>
<name>A0A8J3XUJ2_9ACTN</name>
<comment type="caution">
    <text evidence="2">The sequence shown here is derived from an EMBL/GenBank/DDBJ whole genome shotgun (WGS) entry which is preliminary data.</text>
</comment>
<feature type="domain" description="HD" evidence="1">
    <location>
        <begin position="39"/>
        <end position="140"/>
    </location>
</feature>
<accession>A0A8J3XUJ2</accession>
<reference evidence="2" key="1">
    <citation type="submission" date="2021-01" db="EMBL/GenBank/DDBJ databases">
        <title>Whole genome shotgun sequence of Planotetraspora thailandica NBRC 104271.</title>
        <authorList>
            <person name="Komaki H."/>
            <person name="Tamura T."/>
        </authorList>
    </citation>
    <scope>NUCLEOTIDE SEQUENCE</scope>
    <source>
        <strain evidence="2">NBRC 104271</strain>
    </source>
</reference>
<dbReference type="RefSeq" id="WP_239119177.1">
    <property type="nucleotide sequence ID" value="NZ_BOOR01000026.1"/>
</dbReference>
<evidence type="ECO:0000313" key="3">
    <source>
        <dbReference type="Proteomes" id="UP000605992"/>
    </source>
</evidence>
<dbReference type="Proteomes" id="UP000605992">
    <property type="component" value="Unassembled WGS sequence"/>
</dbReference>
<evidence type="ECO:0000259" key="1">
    <source>
        <dbReference type="Pfam" id="PF01966"/>
    </source>
</evidence>
<dbReference type="SUPFAM" id="SSF109604">
    <property type="entry name" value="HD-domain/PDEase-like"/>
    <property type="match status" value="1"/>
</dbReference>
<protein>
    <submittedName>
        <fullName evidence="2">Phosphohydrolase</fullName>
    </submittedName>
</protein>
<dbReference type="InterPro" id="IPR006674">
    <property type="entry name" value="HD_domain"/>
</dbReference>
<organism evidence="2 3">
    <name type="scientific">Planotetraspora thailandica</name>
    <dbReference type="NCBI Taxonomy" id="487172"/>
    <lineage>
        <taxon>Bacteria</taxon>
        <taxon>Bacillati</taxon>
        <taxon>Actinomycetota</taxon>
        <taxon>Actinomycetes</taxon>
        <taxon>Streptosporangiales</taxon>
        <taxon>Streptosporangiaceae</taxon>
        <taxon>Planotetraspora</taxon>
    </lineage>
</organism>
<evidence type="ECO:0000313" key="2">
    <source>
        <dbReference type="EMBL" id="GII55477.1"/>
    </source>
</evidence>
<proteinExistence type="predicted"/>
<keyword evidence="3" id="KW-1185">Reference proteome</keyword>
<gene>
    <name evidence="2" type="ORF">Pth03_38660</name>
</gene>
<dbReference type="EMBL" id="BOOR01000026">
    <property type="protein sequence ID" value="GII55477.1"/>
    <property type="molecule type" value="Genomic_DNA"/>
</dbReference>
<sequence>MSVIALRRALTEPAVSSMGPLPQDAARLLLDLEAPPRLAAHLRAVHDTARRLIDALGDACPRLRFDQEEVLFGAATHDIGKVIHTDELTGPGHAHEQAGYELLLAHGVDDRLARFARNHATWTARDISTEDLLVSLADKIWKAKRLRDLEDLVVERICRVSGESPWQAFMVLDDVLDALARDADERLAFQARHPIA</sequence>